<protein>
    <submittedName>
        <fullName evidence="2">Uncharacterized protein</fullName>
    </submittedName>
</protein>
<gene>
    <name evidence="2" type="ORF">MICPUN_108014</name>
</gene>
<proteinExistence type="predicted"/>
<dbReference type="OrthoDB" id="44749at2759"/>
<dbReference type="OMA" id="FCASYTI"/>
<accession>C1E308</accession>
<dbReference type="eggNOG" id="ENOG502S59I">
    <property type="taxonomic scope" value="Eukaryota"/>
</dbReference>
<feature type="region of interest" description="Disordered" evidence="1">
    <location>
        <begin position="78"/>
        <end position="98"/>
    </location>
</feature>
<feature type="compositionally biased region" description="Acidic residues" evidence="1">
    <location>
        <begin position="81"/>
        <end position="90"/>
    </location>
</feature>
<evidence type="ECO:0000313" key="3">
    <source>
        <dbReference type="Proteomes" id="UP000002009"/>
    </source>
</evidence>
<dbReference type="EMBL" id="CP001324">
    <property type="protein sequence ID" value="ACO62436.1"/>
    <property type="molecule type" value="Genomic_DNA"/>
</dbReference>
<evidence type="ECO:0000313" key="2">
    <source>
        <dbReference type="EMBL" id="ACO62436.1"/>
    </source>
</evidence>
<evidence type="ECO:0000256" key="1">
    <source>
        <dbReference type="SAM" id="MobiDB-lite"/>
    </source>
</evidence>
<dbReference type="KEGG" id="mis:MICPUN_108014"/>
<keyword evidence="3" id="KW-1185">Reference proteome</keyword>
<dbReference type="Proteomes" id="UP000002009">
    <property type="component" value="Chromosome 3"/>
</dbReference>
<dbReference type="STRING" id="296587.C1E308"/>
<dbReference type="GeneID" id="8241940"/>
<dbReference type="RefSeq" id="XP_002501178.1">
    <property type="nucleotide sequence ID" value="XM_002501132.1"/>
</dbReference>
<dbReference type="InParanoid" id="C1E308"/>
<dbReference type="AlphaFoldDB" id="C1E308"/>
<name>C1E308_MICCC</name>
<reference evidence="2 3" key="1">
    <citation type="journal article" date="2009" name="Science">
        <title>Green evolution and dynamic adaptations revealed by genomes of the marine picoeukaryotes Micromonas.</title>
        <authorList>
            <person name="Worden A.Z."/>
            <person name="Lee J.H."/>
            <person name="Mock T."/>
            <person name="Rouze P."/>
            <person name="Simmons M.P."/>
            <person name="Aerts A.L."/>
            <person name="Allen A.E."/>
            <person name="Cuvelier M.L."/>
            <person name="Derelle E."/>
            <person name="Everett M.V."/>
            <person name="Foulon E."/>
            <person name="Grimwood J."/>
            <person name="Gundlach H."/>
            <person name="Henrissat B."/>
            <person name="Napoli C."/>
            <person name="McDonald S.M."/>
            <person name="Parker M.S."/>
            <person name="Rombauts S."/>
            <person name="Salamov A."/>
            <person name="Von Dassow P."/>
            <person name="Badger J.H."/>
            <person name="Coutinho P.M."/>
            <person name="Demir E."/>
            <person name="Dubchak I."/>
            <person name="Gentemann C."/>
            <person name="Eikrem W."/>
            <person name="Gready J.E."/>
            <person name="John U."/>
            <person name="Lanier W."/>
            <person name="Lindquist E.A."/>
            <person name="Lucas S."/>
            <person name="Mayer K.F."/>
            <person name="Moreau H."/>
            <person name="Not F."/>
            <person name="Otillar R."/>
            <person name="Panaud O."/>
            <person name="Pangilinan J."/>
            <person name="Paulsen I."/>
            <person name="Piegu B."/>
            <person name="Poliakov A."/>
            <person name="Robbens S."/>
            <person name="Schmutz J."/>
            <person name="Toulza E."/>
            <person name="Wyss T."/>
            <person name="Zelensky A."/>
            <person name="Zhou K."/>
            <person name="Armbrust E.V."/>
            <person name="Bhattacharya D."/>
            <person name="Goodenough U.W."/>
            <person name="Van de Peer Y."/>
            <person name="Grigoriev I.V."/>
        </authorList>
    </citation>
    <scope>NUCLEOTIDE SEQUENCE [LARGE SCALE GENOMIC DNA]</scope>
    <source>
        <strain evidence="3">RCC299 / NOUM17</strain>
    </source>
</reference>
<organism evidence="2 3">
    <name type="scientific">Micromonas commoda (strain RCC299 / NOUM17 / CCMP2709)</name>
    <name type="common">Picoplanktonic green alga</name>
    <dbReference type="NCBI Taxonomy" id="296587"/>
    <lineage>
        <taxon>Eukaryota</taxon>
        <taxon>Viridiplantae</taxon>
        <taxon>Chlorophyta</taxon>
        <taxon>Mamiellophyceae</taxon>
        <taxon>Mamiellales</taxon>
        <taxon>Mamiellaceae</taxon>
        <taxon>Micromonas</taxon>
    </lineage>
</organism>
<sequence length="398" mass="43158">MNALTVSTTSTVTRCAAKADGVARRRVHRPRAPVTRALHRAGRHDALGTDDVALPSALSRRAALLAAGSVALTPLSAASAEDAEDAEDADPPPPQLTPEERAALDKVDAAVRSASEDSVRLASASAPNQYLPTPQGFSLPLPPDPVRFPRAPIDIKLAVLLLRSTYETVDALDMMAMDTFQINFWKSRQSEWEPYTQQYSPLKIEQGKLTDPLYFDFISYTQFKVVAKEIPKSQSVFEERSGAEGTTKVIRRDANLSDNKLLPAVLAQRLGDTVYARMRYGFEGTQFDVPEPAFGGDVDEAALGMRKLVNAFVRKGYALKSSVEVVKNGVGDAQRVVTIKLDGPATLWSAQALAARGINPTNEYLGYALTGYLRLSGVPSSYSARVNDTSLELEFVVG</sequence>